<dbReference type="InterPro" id="IPR008207">
    <property type="entry name" value="Sig_transdc_His_kin_Hpt_dom"/>
</dbReference>
<dbReference type="Proteomes" id="UP000235162">
    <property type="component" value="Unassembled WGS sequence"/>
</dbReference>
<dbReference type="InterPro" id="IPR035965">
    <property type="entry name" value="PAS-like_dom_sf"/>
</dbReference>
<organism evidence="12 13">
    <name type="scientific">Halioglobus japonicus</name>
    <dbReference type="NCBI Taxonomy" id="930805"/>
    <lineage>
        <taxon>Bacteria</taxon>
        <taxon>Pseudomonadati</taxon>
        <taxon>Pseudomonadota</taxon>
        <taxon>Gammaproteobacteria</taxon>
        <taxon>Cellvibrionales</taxon>
        <taxon>Halieaceae</taxon>
        <taxon>Halioglobus</taxon>
    </lineage>
</organism>
<keyword evidence="7" id="KW-0472">Membrane</keyword>
<dbReference type="CDD" id="cd00130">
    <property type="entry name" value="PAS"/>
    <property type="match status" value="1"/>
</dbReference>
<dbReference type="InterPro" id="IPR003661">
    <property type="entry name" value="HisK_dim/P_dom"/>
</dbReference>
<dbReference type="InterPro" id="IPR036097">
    <property type="entry name" value="HisK_dim/P_sf"/>
</dbReference>
<dbReference type="Gene3D" id="3.30.565.10">
    <property type="entry name" value="Histidine kinase-like ATPase, C-terminal domain"/>
    <property type="match status" value="1"/>
</dbReference>
<feature type="domain" description="PAS" evidence="10">
    <location>
        <begin position="363"/>
        <end position="434"/>
    </location>
</feature>
<reference evidence="12 13" key="1">
    <citation type="submission" date="2018-01" db="EMBL/GenBank/DDBJ databases">
        <title>The draft genome sequence of Halioglobus japonicus S1-36.</title>
        <authorList>
            <person name="Du Z.-J."/>
            <person name="Shi M.-J."/>
        </authorList>
    </citation>
    <scope>NUCLEOTIDE SEQUENCE [LARGE SCALE GENOMIC DNA]</scope>
    <source>
        <strain evidence="12 13">S1-36</strain>
    </source>
</reference>
<dbReference type="Pfam" id="PF00512">
    <property type="entry name" value="HisKA"/>
    <property type="match status" value="1"/>
</dbReference>
<evidence type="ECO:0000259" key="9">
    <source>
        <dbReference type="PROSITE" id="PS50110"/>
    </source>
</evidence>
<dbReference type="Gene3D" id="1.10.287.130">
    <property type="match status" value="1"/>
</dbReference>
<dbReference type="Pfam" id="PF00989">
    <property type="entry name" value="PAS"/>
    <property type="match status" value="1"/>
</dbReference>
<dbReference type="AlphaFoldDB" id="A0AAP8MEE1"/>
<evidence type="ECO:0000259" key="11">
    <source>
        <dbReference type="PROSITE" id="PS50894"/>
    </source>
</evidence>
<dbReference type="InterPro" id="IPR003594">
    <property type="entry name" value="HATPase_dom"/>
</dbReference>
<evidence type="ECO:0000256" key="3">
    <source>
        <dbReference type="ARBA" id="ARBA00022553"/>
    </source>
</evidence>
<evidence type="ECO:0000256" key="7">
    <source>
        <dbReference type="SAM" id="Phobius"/>
    </source>
</evidence>
<feature type="domain" description="Histidine kinase" evidence="8">
    <location>
        <begin position="522"/>
        <end position="744"/>
    </location>
</feature>
<keyword evidence="7" id="KW-1133">Transmembrane helix</keyword>
<dbReference type="CDD" id="cd17546">
    <property type="entry name" value="REC_hyHK_CKI1_RcsC-like"/>
    <property type="match status" value="1"/>
</dbReference>
<evidence type="ECO:0000256" key="6">
    <source>
        <dbReference type="PROSITE-ProRule" id="PRU00169"/>
    </source>
</evidence>
<dbReference type="InterPro" id="IPR001789">
    <property type="entry name" value="Sig_transdc_resp-reg_receiver"/>
</dbReference>
<dbReference type="InterPro" id="IPR036641">
    <property type="entry name" value="HPT_dom_sf"/>
</dbReference>
<evidence type="ECO:0000259" key="10">
    <source>
        <dbReference type="PROSITE" id="PS50112"/>
    </source>
</evidence>
<dbReference type="PANTHER" id="PTHR45339">
    <property type="entry name" value="HYBRID SIGNAL TRANSDUCTION HISTIDINE KINASE J"/>
    <property type="match status" value="1"/>
</dbReference>
<dbReference type="PRINTS" id="PR00344">
    <property type="entry name" value="BCTRLSENSOR"/>
</dbReference>
<keyword evidence="4" id="KW-0902">Two-component regulatory system</keyword>
<feature type="domain" description="Response regulatory" evidence="9">
    <location>
        <begin position="907"/>
        <end position="1029"/>
    </location>
</feature>
<dbReference type="PROSITE" id="PS50110">
    <property type="entry name" value="RESPONSE_REGULATORY"/>
    <property type="match status" value="1"/>
</dbReference>
<keyword evidence="3 6" id="KW-0597">Phosphoprotein</keyword>
<dbReference type="SUPFAM" id="SSF52172">
    <property type="entry name" value="CheY-like"/>
    <property type="match status" value="1"/>
</dbReference>
<comment type="catalytic activity">
    <reaction evidence="1">
        <text>ATP + protein L-histidine = ADP + protein N-phospho-L-histidine.</text>
        <dbReference type="EC" id="2.7.13.3"/>
    </reaction>
</comment>
<dbReference type="SMART" id="SM00091">
    <property type="entry name" value="PAS"/>
    <property type="match status" value="1"/>
</dbReference>
<dbReference type="InterPro" id="IPR036890">
    <property type="entry name" value="HATPase_C_sf"/>
</dbReference>
<accession>A0AAP8MEE1</accession>
<dbReference type="PROSITE" id="PS50894">
    <property type="entry name" value="HPT"/>
    <property type="match status" value="1"/>
</dbReference>
<dbReference type="EMBL" id="PKUR01000002">
    <property type="protein sequence ID" value="PLW86124.1"/>
    <property type="molecule type" value="Genomic_DNA"/>
</dbReference>
<dbReference type="InterPro" id="IPR011006">
    <property type="entry name" value="CheY-like_superfamily"/>
</dbReference>
<dbReference type="KEGG" id="hja:BST95_07620"/>
<keyword evidence="7" id="KW-0812">Transmembrane</keyword>
<dbReference type="EC" id="2.7.13.3" evidence="2"/>
<evidence type="ECO:0000259" key="8">
    <source>
        <dbReference type="PROSITE" id="PS50109"/>
    </source>
</evidence>
<dbReference type="Pfam" id="PF00072">
    <property type="entry name" value="Response_reg"/>
    <property type="match status" value="1"/>
</dbReference>
<evidence type="ECO:0000256" key="1">
    <source>
        <dbReference type="ARBA" id="ARBA00000085"/>
    </source>
</evidence>
<dbReference type="NCBIfam" id="TIGR00229">
    <property type="entry name" value="sensory_box"/>
    <property type="match status" value="1"/>
</dbReference>
<dbReference type="SUPFAM" id="SSF55874">
    <property type="entry name" value="ATPase domain of HSP90 chaperone/DNA topoisomerase II/histidine kinase"/>
    <property type="match status" value="1"/>
</dbReference>
<comment type="caution">
    <text evidence="12">The sequence shown here is derived from an EMBL/GenBank/DDBJ whole genome shotgun (WGS) entry which is preliminary data.</text>
</comment>
<dbReference type="SMART" id="SM00448">
    <property type="entry name" value="REC"/>
    <property type="match status" value="1"/>
</dbReference>
<feature type="transmembrane region" description="Helical" evidence="7">
    <location>
        <begin position="333"/>
        <end position="351"/>
    </location>
</feature>
<protein>
    <recommendedName>
        <fullName evidence="2">histidine kinase</fullName>
        <ecNumber evidence="2">2.7.13.3</ecNumber>
    </recommendedName>
</protein>
<dbReference type="GO" id="GO:0006355">
    <property type="term" value="P:regulation of DNA-templated transcription"/>
    <property type="evidence" value="ECO:0007669"/>
    <property type="project" value="InterPro"/>
</dbReference>
<evidence type="ECO:0000256" key="5">
    <source>
        <dbReference type="PROSITE-ProRule" id="PRU00110"/>
    </source>
</evidence>
<evidence type="ECO:0000256" key="4">
    <source>
        <dbReference type="ARBA" id="ARBA00023012"/>
    </source>
</evidence>
<dbReference type="GO" id="GO:0000155">
    <property type="term" value="F:phosphorelay sensor kinase activity"/>
    <property type="evidence" value="ECO:0007669"/>
    <property type="project" value="InterPro"/>
</dbReference>
<dbReference type="InterPro" id="IPR013767">
    <property type="entry name" value="PAS_fold"/>
</dbReference>
<dbReference type="Gene3D" id="1.20.120.160">
    <property type="entry name" value="HPT domain"/>
    <property type="match status" value="1"/>
</dbReference>
<dbReference type="Pfam" id="PF02518">
    <property type="entry name" value="HATPase_c"/>
    <property type="match status" value="1"/>
</dbReference>
<feature type="transmembrane region" description="Helical" evidence="7">
    <location>
        <begin position="20"/>
        <end position="41"/>
    </location>
</feature>
<feature type="modified residue" description="Phosphohistidine" evidence="5">
    <location>
        <position position="1114"/>
    </location>
</feature>
<dbReference type="Gene3D" id="3.30.450.20">
    <property type="entry name" value="PAS domain"/>
    <property type="match status" value="1"/>
</dbReference>
<dbReference type="SUPFAM" id="SSF47384">
    <property type="entry name" value="Homodimeric domain of signal transducing histidine kinase"/>
    <property type="match status" value="1"/>
</dbReference>
<dbReference type="GO" id="GO:0005886">
    <property type="term" value="C:plasma membrane"/>
    <property type="evidence" value="ECO:0007669"/>
    <property type="project" value="UniProtKB-SubCell"/>
</dbReference>
<proteinExistence type="predicted"/>
<dbReference type="PROSITE" id="PS50112">
    <property type="entry name" value="PAS"/>
    <property type="match status" value="1"/>
</dbReference>
<evidence type="ECO:0000313" key="13">
    <source>
        <dbReference type="Proteomes" id="UP000235162"/>
    </source>
</evidence>
<gene>
    <name evidence="12" type="ORF">C0029_06655</name>
</gene>
<dbReference type="SUPFAM" id="SSF55785">
    <property type="entry name" value="PYP-like sensor domain (PAS domain)"/>
    <property type="match status" value="1"/>
</dbReference>
<evidence type="ECO:0000313" key="12">
    <source>
        <dbReference type="EMBL" id="PLW86124.1"/>
    </source>
</evidence>
<feature type="modified residue" description="4-aspartylphosphate" evidence="6">
    <location>
        <position position="959"/>
    </location>
</feature>
<dbReference type="SMART" id="SM00387">
    <property type="entry name" value="HATPase_c"/>
    <property type="match status" value="1"/>
</dbReference>
<dbReference type="Pfam" id="PF01627">
    <property type="entry name" value="Hpt"/>
    <property type="match status" value="1"/>
</dbReference>
<dbReference type="InterPro" id="IPR004358">
    <property type="entry name" value="Sig_transdc_His_kin-like_C"/>
</dbReference>
<name>A0AAP8MEE1_9GAMM</name>
<sequence>MADNHPLVAPKHTPRQLPESLRLLIGGVVFVLLLQFIYMASVTLAYRELQRDVDHAAAALISTRANEVAVYSLWVDMMGPVLTRSPPVRAFADQGLGSDASQVGSSNDELFEWLSDVLVSHPNMQGIYFVNESLDEVTYSIQRGPSDTPTSGMYVDTEALMAALRQPGLGSAVVSSETEIRYHSLELLQGLDEENSYTIPGRLTAIHLFDSQGRPAGQMVIQYCIVKWAKSIALRDPSNLLSSYLVDERNQFLGVDVVSDRARDFLHSQLQPESLMGWQEGGLMQAYQRNGEFVIAARVPLAEEGIIRELSQVLIGKPEVVASYHAQLTRDNFIAGAVLLVVQSLFCIYLYQSIYRRNRLLQSNVEYERIVEHSLAGVMVVATDGEVLSCNEAGLTIFGFEDEQIVGDDLYRRVHCGDDVRLSFEVLDELADRGHGNNEVTWTVAGQKLELLINVAWLDYEGHEGAFTLIIVDNSGQVALRHRMVSANEKLEDEVRKRTIELEKAHELALTTNELKTGFIANISHELRTPIHGISGTLRLLRQDPLNERQNHRLMMAEESVAELSRIIGGIIDVSKLEADRLDLEESEISLPTVINKVVADIAPRAAKKGLELVVDIVDVSEGLIYGDGDRVGTVIESLLDNAVKFSEQGEIYVLGSTSLGYEDEVLFHLSVLDDGPGVTPSEVESLFDPYYRGQAAGDEGWKPGVGMGLAVGRQYCRLMGGELHVEAPESGGSRFTMELRLSALEPERVTSLVADGVLQQRRIVVMESGPNALSVMRRTLDAQRVQAHFCEDLMDLKLSQWESLDTLIVPLGVYEEYRSMIRDRLNRDKGTVPPLVLVTAYPLPEILMRQTSFDDNVFLLRKPVTPFTLENAILQAEGEQPPTHGDSRELGDDDSRKIWEVLPSLTVMVVDDNEINLRVVGGLLESYGTNVDYARQGQEAIDILLRNRGKVYDAIVMDCQMPVMDGYEATRRIRAGTAGIERRNVPVVAVTAGAMGADRAKCLESGMNDYLVKPLEPNALELSLVRCADGSDVSERSQVQSLAAKSEELKLAERNLRGLPDWSREDLERRILHNRDIFHTIVELYTRTSPDLVAQMDDTLEAANYRDLRTAAHDLKGMADNISASKVAYLARDIEMATLDRRIDDVSALLELLKRCNRRLVGLLEEETQAL</sequence>
<dbReference type="SUPFAM" id="SSF47226">
    <property type="entry name" value="Histidine-containing phosphotransfer domain, HPT domain"/>
    <property type="match status" value="1"/>
</dbReference>
<dbReference type="SMART" id="SM00388">
    <property type="entry name" value="HisKA"/>
    <property type="match status" value="1"/>
</dbReference>
<dbReference type="InterPro" id="IPR005467">
    <property type="entry name" value="His_kinase_dom"/>
</dbReference>
<dbReference type="GO" id="GO:0005524">
    <property type="term" value="F:ATP binding"/>
    <property type="evidence" value="ECO:0007669"/>
    <property type="project" value="UniProtKB-KW"/>
</dbReference>
<dbReference type="PROSITE" id="PS50109">
    <property type="entry name" value="HIS_KIN"/>
    <property type="match status" value="1"/>
</dbReference>
<dbReference type="Gene3D" id="3.40.50.2300">
    <property type="match status" value="1"/>
</dbReference>
<keyword evidence="13" id="KW-1185">Reference proteome</keyword>
<feature type="domain" description="HPt" evidence="11">
    <location>
        <begin position="1075"/>
        <end position="1168"/>
    </location>
</feature>
<evidence type="ECO:0000256" key="2">
    <source>
        <dbReference type="ARBA" id="ARBA00012438"/>
    </source>
</evidence>
<dbReference type="RefSeq" id="WP_084198766.1">
    <property type="nucleotide sequence ID" value="NZ_BMYL01000002.1"/>
</dbReference>
<dbReference type="PANTHER" id="PTHR45339:SF5">
    <property type="entry name" value="HISTIDINE KINASE"/>
    <property type="match status" value="1"/>
</dbReference>
<dbReference type="InterPro" id="IPR000014">
    <property type="entry name" value="PAS"/>
</dbReference>
<dbReference type="CDD" id="cd00082">
    <property type="entry name" value="HisKA"/>
    <property type="match status" value="1"/>
</dbReference>